<evidence type="ECO:0000256" key="5">
    <source>
        <dbReference type="ARBA" id="ARBA00023274"/>
    </source>
</evidence>
<evidence type="ECO:0000256" key="1">
    <source>
        <dbReference type="ARBA" id="ARBA00004173"/>
    </source>
</evidence>
<keyword evidence="3" id="KW-0689">Ribosomal protein</keyword>
<comment type="subcellular location">
    <subcellularLocation>
        <location evidence="1">Mitochondrion</location>
    </subcellularLocation>
</comment>
<dbReference type="Proteomes" id="UP000789739">
    <property type="component" value="Unassembled WGS sequence"/>
</dbReference>
<dbReference type="Pfam" id="PF10780">
    <property type="entry name" value="MRP_L53"/>
    <property type="match status" value="1"/>
</dbReference>
<keyword evidence="8" id="KW-1185">Reference proteome</keyword>
<name>A0A9N9FY67_9GLOM</name>
<dbReference type="OrthoDB" id="4136894at2759"/>
<keyword evidence="5" id="KW-0687">Ribonucleoprotein</keyword>
<evidence type="ECO:0000256" key="2">
    <source>
        <dbReference type="ARBA" id="ARBA00005557"/>
    </source>
</evidence>
<reference evidence="7" key="1">
    <citation type="submission" date="2021-06" db="EMBL/GenBank/DDBJ databases">
        <authorList>
            <person name="Kallberg Y."/>
            <person name="Tangrot J."/>
            <person name="Rosling A."/>
        </authorList>
    </citation>
    <scope>NUCLEOTIDE SEQUENCE</scope>
    <source>
        <strain evidence="7">BR232B</strain>
    </source>
</reference>
<dbReference type="GO" id="GO:0003735">
    <property type="term" value="F:structural constituent of ribosome"/>
    <property type="evidence" value="ECO:0007669"/>
    <property type="project" value="TreeGrafter"/>
</dbReference>
<protein>
    <recommendedName>
        <fullName evidence="6">Large ribosomal subunit protein mL53</fullName>
    </recommendedName>
</protein>
<proteinExistence type="inferred from homology"/>
<comment type="caution">
    <text evidence="7">The sequence shown here is derived from an EMBL/GenBank/DDBJ whole genome shotgun (WGS) entry which is preliminary data.</text>
</comment>
<dbReference type="InterPro" id="IPR019716">
    <property type="entry name" value="Ribosomal_mL53"/>
</dbReference>
<dbReference type="InterPro" id="IPR042776">
    <property type="entry name" value="Ribosomal_mL53_fung"/>
</dbReference>
<dbReference type="PANTHER" id="PTHR28236">
    <property type="entry name" value="54S RIBOSOMAL PROTEIN L44, MITOCHONDRIAL"/>
    <property type="match status" value="1"/>
</dbReference>
<dbReference type="GO" id="GO:0005762">
    <property type="term" value="C:mitochondrial large ribosomal subunit"/>
    <property type="evidence" value="ECO:0007669"/>
    <property type="project" value="TreeGrafter"/>
</dbReference>
<organism evidence="7 8">
    <name type="scientific">Paraglomus brasilianum</name>
    <dbReference type="NCBI Taxonomy" id="144538"/>
    <lineage>
        <taxon>Eukaryota</taxon>
        <taxon>Fungi</taxon>
        <taxon>Fungi incertae sedis</taxon>
        <taxon>Mucoromycota</taxon>
        <taxon>Glomeromycotina</taxon>
        <taxon>Glomeromycetes</taxon>
        <taxon>Paraglomerales</taxon>
        <taxon>Paraglomeraceae</taxon>
        <taxon>Paraglomus</taxon>
    </lineage>
</organism>
<evidence type="ECO:0000256" key="6">
    <source>
        <dbReference type="ARBA" id="ARBA00035180"/>
    </source>
</evidence>
<dbReference type="EMBL" id="CAJVPI010000702">
    <property type="protein sequence ID" value="CAG8564267.1"/>
    <property type="molecule type" value="Genomic_DNA"/>
</dbReference>
<evidence type="ECO:0000256" key="4">
    <source>
        <dbReference type="ARBA" id="ARBA00023128"/>
    </source>
</evidence>
<dbReference type="Gene3D" id="3.40.30.10">
    <property type="entry name" value="Glutaredoxin"/>
    <property type="match status" value="1"/>
</dbReference>
<evidence type="ECO:0000313" key="8">
    <source>
        <dbReference type="Proteomes" id="UP000789739"/>
    </source>
</evidence>
<comment type="similarity">
    <text evidence="2">Belongs to the mitochondrion-specific ribosomal protein mL53 family.</text>
</comment>
<evidence type="ECO:0000256" key="3">
    <source>
        <dbReference type="ARBA" id="ARBA00022980"/>
    </source>
</evidence>
<dbReference type="PANTHER" id="PTHR28236:SF1">
    <property type="entry name" value="LARGE RIBOSOMAL SUBUNIT PROTEIN ML53"/>
    <property type="match status" value="1"/>
</dbReference>
<evidence type="ECO:0000313" key="7">
    <source>
        <dbReference type="EMBL" id="CAG8564267.1"/>
    </source>
</evidence>
<gene>
    <name evidence="7" type="ORF">PBRASI_LOCUS5755</name>
</gene>
<dbReference type="AlphaFoldDB" id="A0A9N9FY67"/>
<sequence>MSKLKKGPMLQYINQIALESTISKLDLYLHRIFLSRIMTDNGRKANPNAKINTILSPNPKDKPNINITFRDGKTMDFDASTMKINELLRPVEKHIRKLREQEDIG</sequence>
<accession>A0A9N9FY67</accession>
<keyword evidence="4" id="KW-0496">Mitochondrion</keyword>